<reference evidence="4" key="1">
    <citation type="submission" date="2021-10" db="EMBL/GenBank/DDBJ databases">
        <title>Streptomonospora sp. nov., isolated from mangrove soil.</title>
        <authorList>
            <person name="Chen X."/>
            <person name="Ge X."/>
            <person name="Liu W."/>
        </authorList>
    </citation>
    <scope>NUCLEOTIDE SEQUENCE</scope>
    <source>
        <strain evidence="4">S1-112</strain>
    </source>
</reference>
<dbReference type="Pfam" id="PF04024">
    <property type="entry name" value="PspC"/>
    <property type="match status" value="1"/>
</dbReference>
<evidence type="ECO:0000259" key="3">
    <source>
        <dbReference type="Pfam" id="PF04024"/>
    </source>
</evidence>
<protein>
    <submittedName>
        <fullName evidence="4">PspC domain-containing protein</fullName>
    </submittedName>
</protein>
<feature type="region of interest" description="Disordered" evidence="1">
    <location>
        <begin position="480"/>
        <end position="510"/>
    </location>
</feature>
<dbReference type="RefSeq" id="WP_270075103.1">
    <property type="nucleotide sequence ID" value="NZ_JAJAQC010000084.1"/>
</dbReference>
<feature type="transmembrane region" description="Helical" evidence="2">
    <location>
        <begin position="105"/>
        <end position="129"/>
    </location>
</feature>
<dbReference type="Proteomes" id="UP001140076">
    <property type="component" value="Unassembled WGS sequence"/>
</dbReference>
<feature type="compositionally biased region" description="Low complexity" evidence="1">
    <location>
        <begin position="63"/>
        <end position="77"/>
    </location>
</feature>
<feature type="transmembrane region" description="Helical" evidence="2">
    <location>
        <begin position="335"/>
        <end position="353"/>
    </location>
</feature>
<sequence length="532" mass="54657">MSDERGPMDGPERREHEEPAAPAADDASAGTAAAGTPGPDASGATGVSGASGASGAPEDRWAHGASGAPGASDPAEPAELIRDNERGLITGVCAGLGAYTRIDPIVWRMAFAVTGLAGLTGLLLYIGAWMTMRDPNRGPAMFEQLLNRRIAERAVVALLGLGLAVAAALSLVGGVRWGTLMLATPLILGLLVAHNRGVDLRRTYRELPGLLKSAEPPPATPAPDPKPAYYNPAQPWAQAPAGPVDLAVVARIASGRDAGPARGEDDDGGDAEGDGRARRGPRGTWRERRAERRARRGTRLTGFVLPAVVAATGITLGLTDTSVQEALLGPQTGPLYLGSVVVIIGAALLLGTWFGDPRGLIGLGVVATALLVLSASVDLTGQRFGAEEWRPRSVADVERGYALTVGVAELDLTALPLEPGQRVDVDASVRYGRLEVLVPEYARVEVRGGAAIGEVRVDGTTRSGTGVRLRRVLEPVADLEGAAAPAGRPGTDGTDGAAGAGGGRGGAEDAAPTLVLDLDSRFGELEVRRVAA</sequence>
<evidence type="ECO:0000313" key="4">
    <source>
        <dbReference type="EMBL" id="MDA0567867.1"/>
    </source>
</evidence>
<feature type="domain" description="Phage shock protein PspC N-terminal" evidence="3">
    <location>
        <begin position="79"/>
        <end position="133"/>
    </location>
</feature>
<keyword evidence="2" id="KW-1133">Transmembrane helix</keyword>
<organism evidence="4 5">
    <name type="scientific">Streptomonospora mangrovi</name>
    <dbReference type="NCBI Taxonomy" id="2883123"/>
    <lineage>
        <taxon>Bacteria</taxon>
        <taxon>Bacillati</taxon>
        <taxon>Actinomycetota</taxon>
        <taxon>Actinomycetes</taxon>
        <taxon>Streptosporangiales</taxon>
        <taxon>Nocardiopsidaceae</taxon>
        <taxon>Streptomonospora</taxon>
    </lineage>
</organism>
<dbReference type="InterPro" id="IPR007168">
    <property type="entry name" value="Phageshock_PspC_N"/>
</dbReference>
<dbReference type="EMBL" id="JAJAQC010000084">
    <property type="protein sequence ID" value="MDA0567867.1"/>
    <property type="molecule type" value="Genomic_DNA"/>
</dbReference>
<feature type="compositionally biased region" description="Pro residues" evidence="1">
    <location>
        <begin position="215"/>
        <end position="226"/>
    </location>
</feature>
<proteinExistence type="predicted"/>
<evidence type="ECO:0000256" key="2">
    <source>
        <dbReference type="SAM" id="Phobius"/>
    </source>
</evidence>
<keyword evidence="2" id="KW-0472">Membrane</keyword>
<feature type="compositionally biased region" description="Low complexity" evidence="1">
    <location>
        <begin position="485"/>
        <end position="495"/>
    </location>
</feature>
<feature type="compositionally biased region" description="Basic and acidic residues" evidence="1">
    <location>
        <begin position="1"/>
        <end position="19"/>
    </location>
</feature>
<feature type="region of interest" description="Disordered" evidence="1">
    <location>
        <begin position="257"/>
        <end position="293"/>
    </location>
</feature>
<feature type="region of interest" description="Disordered" evidence="1">
    <location>
        <begin position="210"/>
        <end position="235"/>
    </location>
</feature>
<gene>
    <name evidence="4" type="ORF">LG943_26620</name>
</gene>
<feature type="transmembrane region" description="Helical" evidence="2">
    <location>
        <begin position="297"/>
        <end position="315"/>
    </location>
</feature>
<dbReference type="AlphaFoldDB" id="A0A9X3SHD6"/>
<accession>A0A9X3SHD6</accession>
<evidence type="ECO:0000313" key="5">
    <source>
        <dbReference type="Proteomes" id="UP001140076"/>
    </source>
</evidence>
<feature type="transmembrane region" description="Helical" evidence="2">
    <location>
        <begin position="360"/>
        <end position="377"/>
    </location>
</feature>
<keyword evidence="5" id="KW-1185">Reference proteome</keyword>
<evidence type="ECO:0000256" key="1">
    <source>
        <dbReference type="SAM" id="MobiDB-lite"/>
    </source>
</evidence>
<feature type="compositionally biased region" description="Gly residues" evidence="1">
    <location>
        <begin position="496"/>
        <end position="505"/>
    </location>
</feature>
<feature type="compositionally biased region" description="Low complexity" evidence="1">
    <location>
        <begin position="20"/>
        <end position="56"/>
    </location>
</feature>
<name>A0A9X3SHD6_9ACTN</name>
<comment type="caution">
    <text evidence="4">The sequence shown here is derived from an EMBL/GenBank/DDBJ whole genome shotgun (WGS) entry which is preliminary data.</text>
</comment>
<feature type="transmembrane region" description="Helical" evidence="2">
    <location>
        <begin position="175"/>
        <end position="193"/>
    </location>
</feature>
<feature type="transmembrane region" description="Helical" evidence="2">
    <location>
        <begin position="150"/>
        <end position="169"/>
    </location>
</feature>
<feature type="region of interest" description="Disordered" evidence="1">
    <location>
        <begin position="1"/>
        <end position="77"/>
    </location>
</feature>
<keyword evidence="2" id="KW-0812">Transmembrane</keyword>